<keyword evidence="2" id="KW-1185">Reference proteome</keyword>
<evidence type="ECO:0000313" key="1">
    <source>
        <dbReference type="EMBL" id="MBZ6065690.1"/>
    </source>
</evidence>
<dbReference type="Proteomes" id="UP000774958">
    <property type="component" value="Unassembled WGS sequence"/>
</dbReference>
<proteinExistence type="predicted"/>
<gene>
    <name evidence="1" type="ORF">LA374_05670</name>
</gene>
<sequence length="78" mass="9720">MWRALKWILILWALLLIICDFHIQTSLYKYEDNRVEVRLPRWQPLFPWARMIWHAGTWQWEWYGLDGPDHPMKDPPHH</sequence>
<reference evidence="1 2" key="1">
    <citation type="submission" date="2021-09" db="EMBL/GenBank/DDBJ databases">
        <title>Aeromonas schubertii isolated from Asian sea bass.</title>
        <authorList>
            <person name="Pinpimai K."/>
        </authorList>
    </citation>
    <scope>NUCLEOTIDE SEQUENCE [LARGE SCALE GENOMIC DNA]</scope>
    <source>
        <strain evidence="1 2">CHULA2021a</strain>
    </source>
</reference>
<name>A0ABS7V8J1_9GAMM</name>
<protein>
    <submittedName>
        <fullName evidence="1">Uncharacterized protein</fullName>
    </submittedName>
</protein>
<comment type="caution">
    <text evidence="1">The sequence shown here is derived from an EMBL/GenBank/DDBJ whole genome shotgun (WGS) entry which is preliminary data.</text>
</comment>
<organism evidence="1 2">
    <name type="scientific">Aeromonas schubertii</name>
    <dbReference type="NCBI Taxonomy" id="652"/>
    <lineage>
        <taxon>Bacteria</taxon>
        <taxon>Pseudomonadati</taxon>
        <taxon>Pseudomonadota</taxon>
        <taxon>Gammaproteobacteria</taxon>
        <taxon>Aeromonadales</taxon>
        <taxon>Aeromonadaceae</taxon>
        <taxon>Aeromonas</taxon>
    </lineage>
</organism>
<evidence type="ECO:0000313" key="2">
    <source>
        <dbReference type="Proteomes" id="UP000774958"/>
    </source>
</evidence>
<dbReference type="RefSeq" id="WP_050667371.1">
    <property type="nucleotide sequence ID" value="NZ_CDDB01000074.1"/>
</dbReference>
<dbReference type="EMBL" id="JAIRBT010000005">
    <property type="protein sequence ID" value="MBZ6065690.1"/>
    <property type="molecule type" value="Genomic_DNA"/>
</dbReference>
<accession>A0ABS7V8J1</accession>